<dbReference type="AlphaFoldDB" id="A0AA40KW18"/>
<reference evidence="2" key="1">
    <citation type="submission" date="2021-10" db="EMBL/GenBank/DDBJ databases">
        <title>Melipona bicolor Genome sequencing and assembly.</title>
        <authorList>
            <person name="Araujo N.S."/>
            <person name="Arias M.C."/>
        </authorList>
    </citation>
    <scope>NUCLEOTIDE SEQUENCE</scope>
    <source>
        <strain evidence="2">USP_2M_L1-L4_2017</strain>
        <tissue evidence="2">Whole body</tissue>
    </source>
</reference>
<evidence type="ECO:0000313" key="3">
    <source>
        <dbReference type="Proteomes" id="UP001177670"/>
    </source>
</evidence>
<dbReference type="EMBL" id="JAHYIQ010000002">
    <property type="protein sequence ID" value="KAK1135105.1"/>
    <property type="molecule type" value="Genomic_DNA"/>
</dbReference>
<keyword evidence="3" id="KW-1185">Reference proteome</keyword>
<comment type="caution">
    <text evidence="2">The sequence shown here is derived from an EMBL/GenBank/DDBJ whole genome shotgun (WGS) entry which is preliminary data.</text>
</comment>
<sequence>MGAVARESDLRLNSTNLFGLTGHSGGQTGMRKINPTSQGQQLSNLSFSPRQGFSVTVLSCSFYNFAVAVIPDYQFQGLVTLNKNTDPMSRP</sequence>
<feature type="region of interest" description="Disordered" evidence="1">
    <location>
        <begin position="21"/>
        <end position="41"/>
    </location>
</feature>
<gene>
    <name evidence="2" type="ORF">K0M31_007875</name>
</gene>
<name>A0AA40KW18_9HYME</name>
<protein>
    <submittedName>
        <fullName evidence="2">Uncharacterized protein</fullName>
    </submittedName>
</protein>
<evidence type="ECO:0000256" key="1">
    <source>
        <dbReference type="SAM" id="MobiDB-lite"/>
    </source>
</evidence>
<proteinExistence type="predicted"/>
<dbReference type="Proteomes" id="UP001177670">
    <property type="component" value="Unassembled WGS sequence"/>
</dbReference>
<evidence type="ECO:0000313" key="2">
    <source>
        <dbReference type="EMBL" id="KAK1135105.1"/>
    </source>
</evidence>
<accession>A0AA40KW18</accession>
<organism evidence="2 3">
    <name type="scientific">Melipona bicolor</name>
    <dbReference type="NCBI Taxonomy" id="60889"/>
    <lineage>
        <taxon>Eukaryota</taxon>
        <taxon>Metazoa</taxon>
        <taxon>Ecdysozoa</taxon>
        <taxon>Arthropoda</taxon>
        <taxon>Hexapoda</taxon>
        <taxon>Insecta</taxon>
        <taxon>Pterygota</taxon>
        <taxon>Neoptera</taxon>
        <taxon>Endopterygota</taxon>
        <taxon>Hymenoptera</taxon>
        <taxon>Apocrita</taxon>
        <taxon>Aculeata</taxon>
        <taxon>Apoidea</taxon>
        <taxon>Anthophila</taxon>
        <taxon>Apidae</taxon>
        <taxon>Melipona</taxon>
    </lineage>
</organism>